<feature type="transmembrane region" description="Helical" evidence="2">
    <location>
        <begin position="262"/>
        <end position="283"/>
    </location>
</feature>
<keyword evidence="2" id="KW-0472">Membrane</keyword>
<name>A0A2V0P8N9_9CHLO</name>
<keyword evidence="2" id="KW-0812">Transmembrane</keyword>
<evidence type="ECO:0000313" key="3">
    <source>
        <dbReference type="EMBL" id="GBF96231.1"/>
    </source>
</evidence>
<feature type="transmembrane region" description="Helical" evidence="2">
    <location>
        <begin position="143"/>
        <end position="161"/>
    </location>
</feature>
<proteinExistence type="predicted"/>
<dbReference type="Proteomes" id="UP000247498">
    <property type="component" value="Unassembled WGS sequence"/>
</dbReference>
<feature type="transmembrane region" description="Helical" evidence="2">
    <location>
        <begin position="75"/>
        <end position="95"/>
    </location>
</feature>
<gene>
    <name evidence="3" type="ORF">Rsub_08776</name>
</gene>
<organism evidence="3 4">
    <name type="scientific">Raphidocelis subcapitata</name>
    <dbReference type="NCBI Taxonomy" id="307507"/>
    <lineage>
        <taxon>Eukaryota</taxon>
        <taxon>Viridiplantae</taxon>
        <taxon>Chlorophyta</taxon>
        <taxon>core chlorophytes</taxon>
        <taxon>Chlorophyceae</taxon>
        <taxon>CS clade</taxon>
        <taxon>Sphaeropleales</taxon>
        <taxon>Selenastraceae</taxon>
        <taxon>Raphidocelis</taxon>
    </lineage>
</organism>
<dbReference type="AlphaFoldDB" id="A0A2V0P8N9"/>
<dbReference type="EMBL" id="BDRX01000076">
    <property type="protein sequence ID" value="GBF96231.1"/>
    <property type="molecule type" value="Genomic_DNA"/>
</dbReference>
<keyword evidence="2" id="KW-1133">Transmembrane helix</keyword>
<feature type="compositionally biased region" description="Low complexity" evidence="1">
    <location>
        <begin position="420"/>
        <end position="433"/>
    </location>
</feature>
<accession>A0A2V0P8N9</accession>
<protein>
    <submittedName>
        <fullName evidence="3">Uncharacterized protein</fullName>
    </submittedName>
</protein>
<feature type="transmembrane region" description="Helical" evidence="2">
    <location>
        <begin position="354"/>
        <end position="378"/>
    </location>
</feature>
<sequence>MHPPGGADARAAAAAAAPGGGTAALAAAAVAAARARGDAPLLVHPLLLKFGDGRMEAAYASFSAPSLAAADACHLAAAAALAAAALLHACGLGGAQCGAPAARAAAAAGSVSAVGAAAVAALLLAAPAAYARFRGPLLAALRLLRVAAWLLARAAGGAAAIVSPSHIGRAFLISPAAGNLWFSLFFPLPLSTHAPLLAIAAAAAVAAGPPLAPALLASSELPAATAAACERLGRVTRLLDLPTHRLAPRDGGRQLAPADAAWTLHAFGAVAGGLVVPLLLLYLREVYARVRFLSRLQPLLSPRQVADTRGALYRCTLAACFLLLSLLPSLWGVLQLVPRYALAPGGGLRVDGLAFVGTVLGVEAFMRVWLLAVASLAFDAASRRALVSVAAVLLAWSPPPRAPPPPPPPGQPSPPPARPQAPQVAASSSGRGQ</sequence>
<keyword evidence="4" id="KW-1185">Reference proteome</keyword>
<comment type="caution">
    <text evidence="3">The sequence shown here is derived from an EMBL/GenBank/DDBJ whole genome shotgun (WGS) entry which is preliminary data.</text>
</comment>
<feature type="region of interest" description="Disordered" evidence="1">
    <location>
        <begin position="398"/>
        <end position="433"/>
    </location>
</feature>
<dbReference type="InParanoid" id="A0A2V0P8N9"/>
<feature type="transmembrane region" description="Helical" evidence="2">
    <location>
        <begin position="311"/>
        <end position="334"/>
    </location>
</feature>
<evidence type="ECO:0000256" key="2">
    <source>
        <dbReference type="SAM" id="Phobius"/>
    </source>
</evidence>
<feature type="compositionally biased region" description="Pro residues" evidence="1">
    <location>
        <begin position="398"/>
        <end position="419"/>
    </location>
</feature>
<evidence type="ECO:0000256" key="1">
    <source>
        <dbReference type="SAM" id="MobiDB-lite"/>
    </source>
</evidence>
<evidence type="ECO:0000313" key="4">
    <source>
        <dbReference type="Proteomes" id="UP000247498"/>
    </source>
</evidence>
<feature type="transmembrane region" description="Helical" evidence="2">
    <location>
        <begin position="107"/>
        <end position="131"/>
    </location>
</feature>
<reference evidence="3 4" key="1">
    <citation type="journal article" date="2018" name="Sci. Rep.">
        <title>Raphidocelis subcapitata (=Pseudokirchneriella subcapitata) provides an insight into genome evolution and environmental adaptations in the Sphaeropleales.</title>
        <authorList>
            <person name="Suzuki S."/>
            <person name="Yamaguchi H."/>
            <person name="Nakajima N."/>
            <person name="Kawachi M."/>
        </authorList>
    </citation>
    <scope>NUCLEOTIDE SEQUENCE [LARGE SCALE GENOMIC DNA]</scope>
    <source>
        <strain evidence="3 4">NIES-35</strain>
    </source>
</reference>